<reference evidence="1 2" key="1">
    <citation type="submission" date="2018-12" db="EMBL/GenBank/DDBJ databases">
        <authorList>
            <person name="Kim S.-J."/>
            <person name="Jung G.-Y."/>
        </authorList>
    </citation>
    <scope>NUCLEOTIDE SEQUENCE [LARGE SCALE GENOMIC DNA]</scope>
    <source>
        <strain evidence="1 2">03SU3-P</strain>
    </source>
</reference>
<evidence type="ECO:0000313" key="1">
    <source>
        <dbReference type="EMBL" id="RRQ51541.1"/>
    </source>
</evidence>
<dbReference type="RefSeq" id="WP_125229555.1">
    <property type="nucleotide sequence ID" value="NZ_RWJI01000001.1"/>
</dbReference>
<dbReference type="Gene3D" id="3.20.20.80">
    <property type="entry name" value="Glycosidases"/>
    <property type="match status" value="1"/>
</dbReference>
<gene>
    <name evidence="1" type="ORF">D7D48_01175</name>
</gene>
<accession>A0A3R8Q267</accession>
<protein>
    <submittedName>
        <fullName evidence="1">Uncharacterized protein</fullName>
    </submittedName>
</protein>
<dbReference type="EMBL" id="RWJI01000001">
    <property type="protein sequence ID" value="RRQ51541.1"/>
    <property type="molecule type" value="Genomic_DNA"/>
</dbReference>
<evidence type="ECO:0000313" key="2">
    <source>
        <dbReference type="Proteomes" id="UP000268553"/>
    </source>
</evidence>
<proteinExistence type="predicted"/>
<dbReference type="Pfam" id="PF22612">
    <property type="entry name" value="GH113"/>
    <property type="match status" value="1"/>
</dbReference>
<organism evidence="1 2">
    <name type="scientific">Sphingorhabdus wooponensis</name>
    <dbReference type="NCBI Taxonomy" id="940136"/>
    <lineage>
        <taxon>Bacteria</taxon>
        <taxon>Pseudomonadati</taxon>
        <taxon>Pseudomonadota</taxon>
        <taxon>Alphaproteobacteria</taxon>
        <taxon>Sphingomonadales</taxon>
        <taxon>Sphingomonadaceae</taxon>
        <taxon>Sphingorhabdus</taxon>
    </lineage>
</organism>
<keyword evidence="2" id="KW-1185">Reference proteome</keyword>
<sequence length="493" mass="53671">MNKQGWLSVIAITLALTGCGGGGDSASPAPVQIPTTTAPVAPPAPAAPQTTFVNIQTYERSLTVAYPASVTSAIASLTQETVSVETPKSAGEYSQLSVTKVGYQPSWYPYTAQDSTPIQIGLYKADTINKQPNFTKAIIPHDAGGWLMDYYNGGYFPTTFDRIKNIGGNNVVYADSAIIKTMDVDAKSVVLVGKYFPPDQVILDMGNLARSRGMDFTVMMGIYPGDTLGNDTWTVPKFGAAISKLSDDDPFWDAWFNAYKSILAERAALAQRAGATKFVLGFNLDYMVTRGNSRWAALIKAVRDAGFSGKISYFSGTGAGTNGFLNISDVNKRTAFIKLFDEVGLSLYSPIFAENGETLLDAQPRTRITKNIKNQIASISSAKVPIFLMIGTPSVHSGLVTNEYIESAYPCSYFKSETRNYQTQADIYQSAAEIVNEQSSDGSGIVKGIFSWGYHYIDNPRKKDVVNDTCYDFSASIRNKPAESVLSYWFKGW</sequence>
<dbReference type="InterPro" id="IPR055151">
    <property type="entry name" value="GH113"/>
</dbReference>
<name>A0A3R8Q267_9SPHN</name>
<dbReference type="PROSITE" id="PS51257">
    <property type="entry name" value="PROKAR_LIPOPROTEIN"/>
    <property type="match status" value="1"/>
</dbReference>
<dbReference type="Proteomes" id="UP000268553">
    <property type="component" value="Unassembled WGS sequence"/>
</dbReference>
<dbReference type="AlphaFoldDB" id="A0A3R8Q267"/>
<dbReference type="OrthoDB" id="5485153at2"/>
<comment type="caution">
    <text evidence="1">The sequence shown here is derived from an EMBL/GenBank/DDBJ whole genome shotgun (WGS) entry which is preliminary data.</text>
</comment>